<dbReference type="InterPro" id="IPR013087">
    <property type="entry name" value="Znf_C2H2_type"/>
</dbReference>
<proteinExistence type="predicted"/>
<sequence length="355" mass="40368">MLGATTTTLGGDNNDHAEQSSSTLPPTSYLCTPCQISFENRQDQRIHMKEPWHVENIKRRMASLAPISYDVFNLQADQRRNSRESSVSSRRTNPGDNSDDESMQSASPFQCLFCSQDFPEDDLGLERNIEHMYKAHGMSVPNHEMVIDLQSFLGYLATEVRAWHECLYCGATKPSTATIQNHMRDKRHCLLNLEREPELLDFWETPPLSKEDAGPVPEQEPPIHLSVTEIRFASGRVIESRLARPTVKRATRRRSPVASMRKALALHPENADNSAPTIETPASRQLAGREEMSMIGISEQQRHALVLAEQKAQRSEATARRVREWAYAKGANQQKFDQLNNQMKWGKQNHKLLPR</sequence>
<organism evidence="3 4">
    <name type="scientific">Myriangium duriaei CBS 260.36</name>
    <dbReference type="NCBI Taxonomy" id="1168546"/>
    <lineage>
        <taxon>Eukaryota</taxon>
        <taxon>Fungi</taxon>
        <taxon>Dikarya</taxon>
        <taxon>Ascomycota</taxon>
        <taxon>Pezizomycotina</taxon>
        <taxon>Dothideomycetes</taxon>
        <taxon>Dothideomycetidae</taxon>
        <taxon>Myriangiales</taxon>
        <taxon>Myriangiaceae</taxon>
        <taxon>Myriangium</taxon>
    </lineage>
</organism>
<comment type="caution">
    <text evidence="3">The sequence shown here is derived from an EMBL/GenBank/DDBJ whole genome shotgun (WGS) entry which is preliminary data.</text>
</comment>
<evidence type="ECO:0000313" key="3">
    <source>
        <dbReference type="EMBL" id="KAF2157596.1"/>
    </source>
</evidence>
<dbReference type="InterPro" id="IPR040025">
    <property type="entry name" value="Znf622/Rei1/Reh1"/>
</dbReference>
<accession>A0A9P4J9Y9</accession>
<evidence type="ECO:0000256" key="1">
    <source>
        <dbReference type="SAM" id="MobiDB-lite"/>
    </source>
</evidence>
<dbReference type="EMBL" id="ML996081">
    <property type="protein sequence ID" value="KAF2157596.1"/>
    <property type="molecule type" value="Genomic_DNA"/>
</dbReference>
<dbReference type="PANTHER" id="PTHR13182">
    <property type="entry name" value="ZINC FINGER PROTEIN 622"/>
    <property type="match status" value="1"/>
</dbReference>
<dbReference type="InterPro" id="IPR041661">
    <property type="entry name" value="ZN622/Rei1/Reh1_Znf-C2H2"/>
</dbReference>
<feature type="region of interest" description="Disordered" evidence="1">
    <location>
        <begin position="78"/>
        <end position="104"/>
    </location>
</feature>
<evidence type="ECO:0000313" key="4">
    <source>
        <dbReference type="Proteomes" id="UP000799439"/>
    </source>
</evidence>
<evidence type="ECO:0000259" key="2">
    <source>
        <dbReference type="PROSITE" id="PS00028"/>
    </source>
</evidence>
<dbReference type="Pfam" id="PF12756">
    <property type="entry name" value="zf-C2H2_2"/>
    <property type="match status" value="1"/>
</dbReference>
<protein>
    <recommendedName>
        <fullName evidence="2">C2H2-type domain-containing protein</fullName>
    </recommendedName>
</protein>
<dbReference type="AlphaFoldDB" id="A0A9P4J9Y9"/>
<gene>
    <name evidence="3" type="ORF">K461DRAFT_273791</name>
</gene>
<name>A0A9P4J9Y9_9PEZI</name>
<dbReference type="PROSITE" id="PS00028">
    <property type="entry name" value="ZINC_FINGER_C2H2_1"/>
    <property type="match status" value="1"/>
</dbReference>
<dbReference type="SMART" id="SM00355">
    <property type="entry name" value="ZnF_C2H2"/>
    <property type="match status" value="2"/>
</dbReference>
<keyword evidence="4" id="KW-1185">Reference proteome</keyword>
<feature type="region of interest" description="Disordered" evidence="1">
    <location>
        <begin position="1"/>
        <end position="25"/>
    </location>
</feature>
<feature type="domain" description="C2H2-type" evidence="2">
    <location>
        <begin position="31"/>
        <end position="53"/>
    </location>
</feature>
<feature type="compositionally biased region" description="Polar residues" evidence="1">
    <location>
        <begin position="1"/>
        <end position="11"/>
    </location>
</feature>
<dbReference type="Proteomes" id="UP000799439">
    <property type="component" value="Unassembled WGS sequence"/>
</dbReference>
<dbReference type="OrthoDB" id="19329at2759"/>
<dbReference type="PANTHER" id="PTHR13182:SF8">
    <property type="entry name" value="CYTOPLASMIC 60S SUBUNIT BIOGENESIS FACTOR ZNF622"/>
    <property type="match status" value="1"/>
</dbReference>
<reference evidence="3" key="1">
    <citation type="journal article" date="2020" name="Stud. Mycol.">
        <title>101 Dothideomycetes genomes: a test case for predicting lifestyles and emergence of pathogens.</title>
        <authorList>
            <person name="Haridas S."/>
            <person name="Albert R."/>
            <person name="Binder M."/>
            <person name="Bloem J."/>
            <person name="Labutti K."/>
            <person name="Salamov A."/>
            <person name="Andreopoulos B."/>
            <person name="Baker S."/>
            <person name="Barry K."/>
            <person name="Bills G."/>
            <person name="Bluhm B."/>
            <person name="Cannon C."/>
            <person name="Castanera R."/>
            <person name="Culley D."/>
            <person name="Daum C."/>
            <person name="Ezra D."/>
            <person name="Gonzalez J."/>
            <person name="Henrissat B."/>
            <person name="Kuo A."/>
            <person name="Liang C."/>
            <person name="Lipzen A."/>
            <person name="Lutzoni F."/>
            <person name="Magnuson J."/>
            <person name="Mondo S."/>
            <person name="Nolan M."/>
            <person name="Ohm R."/>
            <person name="Pangilinan J."/>
            <person name="Park H.-J."/>
            <person name="Ramirez L."/>
            <person name="Alfaro M."/>
            <person name="Sun H."/>
            <person name="Tritt A."/>
            <person name="Yoshinaga Y."/>
            <person name="Zwiers L.-H."/>
            <person name="Turgeon B."/>
            <person name="Goodwin S."/>
            <person name="Spatafora J."/>
            <person name="Crous P."/>
            <person name="Grigoriev I."/>
        </authorList>
    </citation>
    <scope>NUCLEOTIDE SEQUENCE</scope>
    <source>
        <strain evidence="3">CBS 260.36</strain>
    </source>
</reference>
<dbReference type="GO" id="GO:0030687">
    <property type="term" value="C:preribosome, large subunit precursor"/>
    <property type="evidence" value="ECO:0007669"/>
    <property type="project" value="TreeGrafter"/>
</dbReference>
<dbReference type="GO" id="GO:0042273">
    <property type="term" value="P:ribosomal large subunit biogenesis"/>
    <property type="evidence" value="ECO:0007669"/>
    <property type="project" value="TreeGrafter"/>
</dbReference>